<dbReference type="Proteomes" id="UP000612585">
    <property type="component" value="Unassembled WGS sequence"/>
</dbReference>
<keyword evidence="3" id="KW-1185">Reference proteome</keyword>
<name>A0A8J4E049_9ACTN</name>
<protein>
    <submittedName>
        <fullName evidence="2">Uncharacterized protein</fullName>
    </submittedName>
</protein>
<evidence type="ECO:0000256" key="1">
    <source>
        <dbReference type="SAM" id="MobiDB-lite"/>
    </source>
</evidence>
<organism evidence="2 3">
    <name type="scientific">Virgisporangium aurantiacum</name>
    <dbReference type="NCBI Taxonomy" id="175570"/>
    <lineage>
        <taxon>Bacteria</taxon>
        <taxon>Bacillati</taxon>
        <taxon>Actinomycetota</taxon>
        <taxon>Actinomycetes</taxon>
        <taxon>Micromonosporales</taxon>
        <taxon>Micromonosporaceae</taxon>
        <taxon>Virgisporangium</taxon>
    </lineage>
</organism>
<feature type="region of interest" description="Disordered" evidence="1">
    <location>
        <begin position="1"/>
        <end position="22"/>
    </location>
</feature>
<dbReference type="RefSeq" id="WP_203996655.1">
    <property type="nucleotide sequence ID" value="NZ_BOPG01000031.1"/>
</dbReference>
<sequence length="56" mass="6194">MEPVAAGRTDRAGITGTALPTRPESLREIDRERARRIRSRILGNSNTLVSLFQSSI</sequence>
<reference evidence="2" key="1">
    <citation type="submission" date="2021-01" db="EMBL/GenBank/DDBJ databases">
        <title>Whole genome shotgun sequence of Virgisporangium aurantiacum NBRC 16421.</title>
        <authorList>
            <person name="Komaki H."/>
            <person name="Tamura T."/>
        </authorList>
    </citation>
    <scope>NUCLEOTIDE SEQUENCE</scope>
    <source>
        <strain evidence="2">NBRC 16421</strain>
    </source>
</reference>
<comment type="caution">
    <text evidence="2">The sequence shown here is derived from an EMBL/GenBank/DDBJ whole genome shotgun (WGS) entry which is preliminary data.</text>
</comment>
<dbReference type="EMBL" id="BOPG01000031">
    <property type="protein sequence ID" value="GIJ57370.1"/>
    <property type="molecule type" value="Genomic_DNA"/>
</dbReference>
<accession>A0A8J4E049</accession>
<evidence type="ECO:0000313" key="2">
    <source>
        <dbReference type="EMBL" id="GIJ57370.1"/>
    </source>
</evidence>
<proteinExistence type="predicted"/>
<evidence type="ECO:0000313" key="3">
    <source>
        <dbReference type="Proteomes" id="UP000612585"/>
    </source>
</evidence>
<gene>
    <name evidence="2" type="ORF">Vau01_048860</name>
</gene>
<dbReference type="AlphaFoldDB" id="A0A8J4E049"/>